<dbReference type="AlphaFoldDB" id="A0A024E943"/>
<dbReference type="EMBL" id="CP005960">
    <property type="protein sequence ID" value="AHZ69302.1"/>
    <property type="molecule type" value="Genomic_DNA"/>
</dbReference>
<reference evidence="1 2" key="1">
    <citation type="journal article" date="2012" name="J. Bacteriol.">
        <title>Genome sequence of cold-adapted Pseudomonas mandelii strain JR-1.</title>
        <authorList>
            <person name="Jang S.H."/>
            <person name="Kim J."/>
            <person name="Kim J."/>
            <person name="Hong S."/>
            <person name="Lee C."/>
        </authorList>
    </citation>
    <scope>NUCLEOTIDE SEQUENCE [LARGE SCALE GENOMIC DNA]</scope>
    <source>
        <strain evidence="1 2">JR-1</strain>
    </source>
</reference>
<evidence type="ECO:0000313" key="2">
    <source>
        <dbReference type="Proteomes" id="UP000026913"/>
    </source>
</evidence>
<accession>A0A024E943</accession>
<gene>
    <name evidence="1" type="ORF">OU5_2223</name>
</gene>
<dbReference type="KEGG" id="pman:OU5_2223"/>
<name>A0A024E943_9PSED</name>
<organism evidence="1 2">
    <name type="scientific">Pseudomonas mandelii JR-1</name>
    <dbReference type="NCBI Taxonomy" id="1147786"/>
    <lineage>
        <taxon>Bacteria</taxon>
        <taxon>Pseudomonadati</taxon>
        <taxon>Pseudomonadota</taxon>
        <taxon>Gammaproteobacteria</taxon>
        <taxon>Pseudomonadales</taxon>
        <taxon>Pseudomonadaceae</taxon>
        <taxon>Pseudomonas</taxon>
    </lineage>
</organism>
<protein>
    <submittedName>
        <fullName evidence="1">Uncharacterized protein</fullName>
    </submittedName>
</protein>
<proteinExistence type="predicted"/>
<dbReference type="Proteomes" id="UP000026913">
    <property type="component" value="Chromosome"/>
</dbReference>
<evidence type="ECO:0000313" key="1">
    <source>
        <dbReference type="EMBL" id="AHZ69302.1"/>
    </source>
</evidence>
<dbReference type="HOGENOM" id="CLU_3102752_0_0_6"/>
<sequence length="51" mass="5616">MLGTRCLTTCLPHPKLLLLRPGLLIRSTMLCRAACAVLHDVTDVSLTVKNR</sequence>